<comment type="caution">
    <text evidence="1">The sequence shown here is derived from an EMBL/GenBank/DDBJ whole genome shotgun (WGS) entry which is preliminary data.</text>
</comment>
<sequence length="103" mass="11522">MSCKIIFNVSKLGLAVTTMKFKCLQQILEKIETFENTKLELKQYTTSSNIAACILRTVKFVYGNITNKYAADLGCESEMSTTGAALLGARYCTDYVLIHLLYC</sequence>
<dbReference type="InterPro" id="IPR029063">
    <property type="entry name" value="SAM-dependent_MTases_sf"/>
</dbReference>
<dbReference type="AlphaFoldDB" id="A0A6G0YMP4"/>
<protein>
    <submittedName>
        <fullName evidence="1">Methyltransferase-like protein 5</fullName>
    </submittedName>
</protein>
<keyword evidence="1" id="KW-0489">Methyltransferase</keyword>
<dbReference type="PANTHER" id="PTHR23290">
    <property type="entry name" value="RRNA N6-ADENOSINE-METHYLTRANSFERASE METTL5"/>
    <property type="match status" value="1"/>
</dbReference>
<reference evidence="1 2" key="1">
    <citation type="submission" date="2019-08" db="EMBL/GenBank/DDBJ databases">
        <title>Whole genome of Aphis craccivora.</title>
        <authorList>
            <person name="Voronova N.V."/>
            <person name="Shulinski R.S."/>
            <person name="Bandarenka Y.V."/>
            <person name="Zhorov D.G."/>
            <person name="Warner D."/>
        </authorList>
    </citation>
    <scope>NUCLEOTIDE SEQUENCE [LARGE SCALE GENOMIC DNA]</scope>
    <source>
        <strain evidence="1">180601</strain>
        <tissue evidence="1">Whole Body</tissue>
    </source>
</reference>
<dbReference type="Proteomes" id="UP000478052">
    <property type="component" value="Unassembled WGS sequence"/>
</dbReference>
<gene>
    <name evidence="1" type="ORF">FWK35_00008029</name>
</gene>
<dbReference type="GO" id="GO:0008988">
    <property type="term" value="F:rRNA (adenine-N6-)-methyltransferase activity"/>
    <property type="evidence" value="ECO:0007669"/>
    <property type="project" value="TreeGrafter"/>
</dbReference>
<dbReference type="Gene3D" id="3.40.50.150">
    <property type="entry name" value="Vaccinia Virus protein VP39"/>
    <property type="match status" value="1"/>
</dbReference>
<proteinExistence type="predicted"/>
<dbReference type="InterPro" id="IPR051720">
    <property type="entry name" value="rRNA_MeTrfase/Polyamine_Synth"/>
</dbReference>
<evidence type="ECO:0000313" key="1">
    <source>
        <dbReference type="EMBL" id="KAF0758630.1"/>
    </source>
</evidence>
<keyword evidence="1" id="KW-0808">Transferase</keyword>
<dbReference type="OrthoDB" id="419617at2759"/>
<keyword evidence="2" id="KW-1185">Reference proteome</keyword>
<organism evidence="1 2">
    <name type="scientific">Aphis craccivora</name>
    <name type="common">Cowpea aphid</name>
    <dbReference type="NCBI Taxonomy" id="307492"/>
    <lineage>
        <taxon>Eukaryota</taxon>
        <taxon>Metazoa</taxon>
        <taxon>Ecdysozoa</taxon>
        <taxon>Arthropoda</taxon>
        <taxon>Hexapoda</taxon>
        <taxon>Insecta</taxon>
        <taxon>Pterygota</taxon>
        <taxon>Neoptera</taxon>
        <taxon>Paraneoptera</taxon>
        <taxon>Hemiptera</taxon>
        <taxon>Sternorrhyncha</taxon>
        <taxon>Aphidomorpha</taxon>
        <taxon>Aphidoidea</taxon>
        <taxon>Aphididae</taxon>
        <taxon>Aphidini</taxon>
        <taxon>Aphis</taxon>
        <taxon>Aphis</taxon>
    </lineage>
</organism>
<evidence type="ECO:0000313" key="2">
    <source>
        <dbReference type="Proteomes" id="UP000478052"/>
    </source>
</evidence>
<accession>A0A6G0YMP4</accession>
<dbReference type="EMBL" id="VUJU01003248">
    <property type="protein sequence ID" value="KAF0758630.1"/>
    <property type="molecule type" value="Genomic_DNA"/>
</dbReference>
<name>A0A6G0YMP4_APHCR</name>
<dbReference type="PANTHER" id="PTHR23290:SF0">
    <property type="entry name" value="RRNA N6-ADENOSINE-METHYLTRANSFERASE METTL5"/>
    <property type="match status" value="1"/>
</dbReference>